<protein>
    <submittedName>
        <fullName evidence="1">Uncharacterized protein (TIGR02466 family)</fullName>
    </submittedName>
</protein>
<evidence type="ECO:0000313" key="1">
    <source>
        <dbReference type="EMBL" id="MBB3733797.1"/>
    </source>
</evidence>
<dbReference type="InterPro" id="IPR012668">
    <property type="entry name" value="CHP02466"/>
</dbReference>
<dbReference type="RefSeq" id="WP_183662512.1">
    <property type="nucleotide sequence ID" value="NZ_BAAAXX010000059.1"/>
</dbReference>
<accession>A0A7W5VAQ6</accession>
<gene>
    <name evidence="1" type="ORF">FHR33_009750</name>
</gene>
<proteinExistence type="predicted"/>
<dbReference type="Gene3D" id="2.60.120.620">
    <property type="entry name" value="q2cbj1_9rhob like domain"/>
    <property type="match status" value="1"/>
</dbReference>
<dbReference type="EMBL" id="JACIBV010000003">
    <property type="protein sequence ID" value="MBB3733797.1"/>
    <property type="molecule type" value="Genomic_DNA"/>
</dbReference>
<dbReference type="NCBIfam" id="TIGR02466">
    <property type="entry name" value="TIGR02466 family protein"/>
    <property type="match status" value="1"/>
</dbReference>
<comment type="caution">
    <text evidence="1">The sequence shown here is derived from an EMBL/GenBank/DDBJ whole genome shotgun (WGS) entry which is preliminary data.</text>
</comment>
<organism evidence="1 2">
    <name type="scientific">Nonomuraea dietziae</name>
    <dbReference type="NCBI Taxonomy" id="65515"/>
    <lineage>
        <taxon>Bacteria</taxon>
        <taxon>Bacillati</taxon>
        <taxon>Actinomycetota</taxon>
        <taxon>Actinomycetes</taxon>
        <taxon>Streptosporangiales</taxon>
        <taxon>Streptosporangiaceae</taxon>
        <taxon>Nonomuraea</taxon>
    </lineage>
</organism>
<evidence type="ECO:0000313" key="2">
    <source>
        <dbReference type="Proteomes" id="UP000579945"/>
    </source>
</evidence>
<dbReference type="Proteomes" id="UP000579945">
    <property type="component" value="Unassembled WGS sequence"/>
</dbReference>
<reference evidence="1 2" key="1">
    <citation type="submission" date="2020-08" db="EMBL/GenBank/DDBJ databases">
        <title>Sequencing the genomes of 1000 actinobacteria strains.</title>
        <authorList>
            <person name="Klenk H.-P."/>
        </authorList>
    </citation>
    <scope>NUCLEOTIDE SEQUENCE [LARGE SCALE GENOMIC DNA]</scope>
    <source>
        <strain evidence="1 2">DSM 44320</strain>
    </source>
</reference>
<dbReference type="Pfam" id="PF13759">
    <property type="entry name" value="2OG-FeII_Oxy_5"/>
    <property type="match status" value="1"/>
</dbReference>
<keyword evidence="2" id="KW-1185">Reference proteome</keyword>
<name>A0A7W5VAQ6_9ACTN</name>
<sequence>MTATRQLPVMLTTWQTPIYQAGLADPDAPDGGALARKMIGQLRDLILDAEGRDNAAHTFGVIGAQKSSMDILKWDHPAVEWLRSQIREAASAMTRDTLAEHTATVEAEYGLIAEAWAVVYRSGGSHRLHTHHDSIYSGTIYIECGGVSSSSGNLQLFDPRPAAIARGVTPGVLSIQPRPGLLVCFPSWLPHSVQATQHTSGLRICIAFNASYEQNGGQQ</sequence>
<dbReference type="AlphaFoldDB" id="A0A7W5VAQ6"/>
<dbReference type="GeneID" id="95395724"/>